<reference evidence="4 5" key="1">
    <citation type="submission" date="2019-07" db="EMBL/GenBank/DDBJ databases">
        <title>Caenimonas sedimenti sp. nov., isolated from activated sludge.</title>
        <authorList>
            <person name="Xu J."/>
        </authorList>
    </citation>
    <scope>NUCLEOTIDE SEQUENCE [LARGE SCALE GENOMIC DNA]</scope>
    <source>
        <strain evidence="4 5">HX-9-20</strain>
    </source>
</reference>
<dbReference type="RefSeq" id="WP_145892387.1">
    <property type="nucleotide sequence ID" value="NZ_VOBQ01000005.1"/>
</dbReference>
<feature type="compositionally biased region" description="Basic and acidic residues" evidence="1">
    <location>
        <begin position="97"/>
        <end position="122"/>
    </location>
</feature>
<comment type="caution">
    <text evidence="4">The sequence shown here is derived from an EMBL/GenBank/DDBJ whole genome shotgun (WGS) entry which is preliminary data.</text>
</comment>
<evidence type="ECO:0000313" key="4">
    <source>
        <dbReference type="EMBL" id="TWO71827.1"/>
    </source>
</evidence>
<protein>
    <submittedName>
        <fullName evidence="4">DUF4124 domain-containing protein</fullName>
    </submittedName>
</protein>
<dbReference type="AlphaFoldDB" id="A0A562ZTU4"/>
<feature type="region of interest" description="Disordered" evidence="1">
    <location>
        <begin position="31"/>
        <end position="122"/>
    </location>
</feature>
<organism evidence="4 5">
    <name type="scientific">Caenimonas sedimenti</name>
    <dbReference type="NCBI Taxonomy" id="2596921"/>
    <lineage>
        <taxon>Bacteria</taxon>
        <taxon>Pseudomonadati</taxon>
        <taxon>Pseudomonadota</taxon>
        <taxon>Betaproteobacteria</taxon>
        <taxon>Burkholderiales</taxon>
        <taxon>Comamonadaceae</taxon>
        <taxon>Caenimonas</taxon>
    </lineage>
</organism>
<evidence type="ECO:0000256" key="1">
    <source>
        <dbReference type="SAM" id="MobiDB-lite"/>
    </source>
</evidence>
<dbReference type="InterPro" id="IPR025392">
    <property type="entry name" value="DUF4124"/>
</dbReference>
<keyword evidence="5" id="KW-1185">Reference proteome</keyword>
<accession>A0A562ZTU4</accession>
<feature type="compositionally biased region" description="Low complexity" evidence="1">
    <location>
        <begin position="51"/>
        <end position="91"/>
    </location>
</feature>
<evidence type="ECO:0000256" key="2">
    <source>
        <dbReference type="SAM" id="SignalP"/>
    </source>
</evidence>
<evidence type="ECO:0000259" key="3">
    <source>
        <dbReference type="Pfam" id="PF13511"/>
    </source>
</evidence>
<feature type="chain" id="PRO_5021982252" evidence="2">
    <location>
        <begin position="22"/>
        <end position="182"/>
    </location>
</feature>
<sequence length="182" mass="19040">MKKLRPLLLALACALPALAMAQWQWLDKDGRKVFSDRPPPSDIPANRVLKQPAGSSAAPAAAPADATAAPGADPAAAGATTTAAAPAQAAASMPRPSGKDKGLEAKKKEMEAAAAEKKKQEDAKFALARAENCNRAKSSKATFDSGIRIARTNAKGEREILDDKQRDAEVKRLEGIIAKECA</sequence>
<dbReference type="Pfam" id="PF13511">
    <property type="entry name" value="DUF4124"/>
    <property type="match status" value="1"/>
</dbReference>
<feature type="signal peptide" evidence="2">
    <location>
        <begin position="1"/>
        <end position="21"/>
    </location>
</feature>
<name>A0A562ZTU4_9BURK</name>
<feature type="domain" description="DUF4124" evidence="3">
    <location>
        <begin position="9"/>
        <end position="64"/>
    </location>
</feature>
<keyword evidence="2" id="KW-0732">Signal</keyword>
<dbReference type="EMBL" id="VOBQ01000005">
    <property type="protein sequence ID" value="TWO71827.1"/>
    <property type="molecule type" value="Genomic_DNA"/>
</dbReference>
<dbReference type="Proteomes" id="UP000318199">
    <property type="component" value="Unassembled WGS sequence"/>
</dbReference>
<evidence type="ECO:0000313" key="5">
    <source>
        <dbReference type="Proteomes" id="UP000318199"/>
    </source>
</evidence>
<gene>
    <name evidence="4" type="ORF">FN976_07475</name>
</gene>
<dbReference type="OrthoDB" id="9181422at2"/>
<proteinExistence type="predicted"/>